<dbReference type="AlphaFoldDB" id="A0A4S4BWA5"/>
<dbReference type="SUPFAM" id="SSF53335">
    <property type="entry name" value="S-adenosyl-L-methionine-dependent methyltransferases"/>
    <property type="match status" value="1"/>
</dbReference>
<evidence type="ECO:0000313" key="2">
    <source>
        <dbReference type="EMBL" id="THF79427.1"/>
    </source>
</evidence>
<dbReference type="EMBL" id="SSNT01000009">
    <property type="protein sequence ID" value="THF79427.1"/>
    <property type="molecule type" value="Genomic_DNA"/>
</dbReference>
<reference evidence="2 3" key="1">
    <citation type="submission" date="2019-04" db="EMBL/GenBank/DDBJ databases">
        <title>Bacillus sediminilitoris sp. nov., isolated from a tidal flat sediment on the East China Sea.</title>
        <authorList>
            <person name="Wei Y."/>
            <person name="Mao H."/>
            <person name="Fang J."/>
        </authorList>
    </citation>
    <scope>NUCLEOTIDE SEQUENCE [LARGE SCALE GENOMIC DNA]</scope>
    <source>
        <strain evidence="2 3">DSL-17</strain>
    </source>
</reference>
<keyword evidence="3" id="KW-1185">Reference proteome</keyword>
<dbReference type="Gene3D" id="3.40.50.150">
    <property type="entry name" value="Vaccinia Virus protein VP39"/>
    <property type="match status" value="1"/>
</dbReference>
<comment type="caution">
    <text evidence="2">The sequence shown here is derived from an EMBL/GenBank/DDBJ whole genome shotgun (WGS) entry which is preliminary data.</text>
</comment>
<dbReference type="InterPro" id="IPR029063">
    <property type="entry name" value="SAM-dependent_MTases_sf"/>
</dbReference>
<dbReference type="OrthoDB" id="9791556at2"/>
<sequence>MHYLYTYSYFNEDELSLCQLEMRSFFGFDTQELMIESSIRIDPSRSPFIKERIAVMYKGHTLEEIVEQVKTLTILNSTYKVIFIKNSQLDKSEKVGFDARRMIERKLGLQIKGEVDLVQPEVLFGIMQTKEGWVFGEYCKSEAIWLHHQKKPQGYSTALSTRVARAIVNIAVPDNKEIKVIDPCCGIGTVLIEALSMGIDIIGSDRNPLVCTKARENIAHFGLKGEVILREIQNVNETFDVAIIDMPYNLCSVISSEEKLDMLESARRIAKKVVIITIEPIDSIIEQAQFKIVDRCEAKKANFVRQVIVCE</sequence>
<dbReference type="RefSeq" id="WP_136354845.1">
    <property type="nucleotide sequence ID" value="NZ_CP046266.1"/>
</dbReference>
<dbReference type="GO" id="GO:0016423">
    <property type="term" value="F:tRNA (guanine) methyltransferase activity"/>
    <property type="evidence" value="ECO:0007669"/>
    <property type="project" value="TreeGrafter"/>
</dbReference>
<dbReference type="PANTHER" id="PTHR14911">
    <property type="entry name" value="THUMP DOMAIN-CONTAINING"/>
    <property type="match status" value="1"/>
</dbReference>
<proteinExistence type="predicted"/>
<dbReference type="GO" id="GO:0030488">
    <property type="term" value="P:tRNA methylation"/>
    <property type="evidence" value="ECO:0007669"/>
    <property type="project" value="TreeGrafter"/>
</dbReference>
<gene>
    <name evidence="2" type="ORF">E6W99_12840</name>
</gene>
<dbReference type="CDD" id="cd02440">
    <property type="entry name" value="AdoMet_MTases"/>
    <property type="match status" value="1"/>
</dbReference>
<feature type="domain" description="Ribosomal RNA large subunit methyltransferase K/L-like methyltransferase" evidence="1">
    <location>
        <begin position="151"/>
        <end position="250"/>
    </location>
</feature>
<name>A0A4S4BWA5_9BACI</name>
<dbReference type="Proteomes" id="UP000310334">
    <property type="component" value="Unassembled WGS sequence"/>
</dbReference>
<evidence type="ECO:0000313" key="3">
    <source>
        <dbReference type="Proteomes" id="UP000310334"/>
    </source>
</evidence>
<organism evidence="2 3">
    <name type="scientific">Metabacillus sediminilitoris</name>
    <dbReference type="NCBI Taxonomy" id="2567941"/>
    <lineage>
        <taxon>Bacteria</taxon>
        <taxon>Bacillati</taxon>
        <taxon>Bacillota</taxon>
        <taxon>Bacilli</taxon>
        <taxon>Bacillales</taxon>
        <taxon>Bacillaceae</taxon>
        <taxon>Metabacillus</taxon>
    </lineage>
</organism>
<dbReference type="InterPro" id="IPR000241">
    <property type="entry name" value="RlmKL-like_Mtase"/>
</dbReference>
<protein>
    <submittedName>
        <fullName evidence="2">Methyltransferase domain-containing protein</fullName>
    </submittedName>
</protein>
<keyword evidence="2" id="KW-0489">Methyltransferase</keyword>
<keyword evidence="2" id="KW-0808">Transferase</keyword>
<dbReference type="Pfam" id="PF01170">
    <property type="entry name" value="UPF0020"/>
    <property type="match status" value="1"/>
</dbReference>
<accession>A0A4S4BWA5</accession>
<dbReference type="PANTHER" id="PTHR14911:SF13">
    <property type="entry name" value="TRNA (GUANINE(6)-N2)-METHYLTRANSFERASE THUMP3"/>
    <property type="match status" value="1"/>
</dbReference>
<evidence type="ECO:0000259" key="1">
    <source>
        <dbReference type="Pfam" id="PF01170"/>
    </source>
</evidence>